<sequence>MSIDSKLATVSALDAEVLTALFAGTYIAVRVPNFYDAQYCKNLVEPLYEKIDNDAATGGIYESDIDSFWNVMNDETRRERYLDAALPVQQRLRTMSAPYPSPVDQLRLALDEAWPGGATLMTMAERKMPFGITRLWRSGKEALPHQDLLWREVDPDRLSVKLIGQLGVNIYLDTADEGGELETWDRYITDTEYEPLRETYPGSYGYSRDLLPAESLLISPEVGDLVMVNTTRAHAVRKITTGRRMTVSGFVGNAGTDQPLRCWS</sequence>
<accession>A0ABS8Z5N3</accession>
<organism evidence="1 2">
    <name type="scientific">Kibdelosporangium philippinense</name>
    <dbReference type="NCBI Taxonomy" id="211113"/>
    <lineage>
        <taxon>Bacteria</taxon>
        <taxon>Bacillati</taxon>
        <taxon>Actinomycetota</taxon>
        <taxon>Actinomycetes</taxon>
        <taxon>Pseudonocardiales</taxon>
        <taxon>Pseudonocardiaceae</taxon>
        <taxon>Kibdelosporangium</taxon>
    </lineage>
</organism>
<name>A0ABS8Z5N3_9PSEU</name>
<reference evidence="1 2" key="1">
    <citation type="submission" date="2021-12" db="EMBL/GenBank/DDBJ databases">
        <title>Genome sequence of Kibdelosporangium philippinense ATCC 49844.</title>
        <authorList>
            <person name="Fedorov E.A."/>
            <person name="Omeragic M."/>
            <person name="Shalygina K.F."/>
            <person name="Maclea K.S."/>
        </authorList>
    </citation>
    <scope>NUCLEOTIDE SEQUENCE [LARGE SCALE GENOMIC DNA]</scope>
    <source>
        <strain evidence="1 2">ATCC 49844</strain>
    </source>
</reference>
<dbReference type="Pfam" id="PF22814">
    <property type="entry name" value="WelO5"/>
    <property type="match status" value="1"/>
</dbReference>
<dbReference type="RefSeq" id="WP_233722991.1">
    <property type="nucleotide sequence ID" value="NZ_JAJVCN010000001.1"/>
</dbReference>
<comment type="caution">
    <text evidence="1">The sequence shown here is derived from an EMBL/GenBank/DDBJ whole genome shotgun (WGS) entry which is preliminary data.</text>
</comment>
<evidence type="ECO:0000313" key="1">
    <source>
        <dbReference type="EMBL" id="MCE7001946.1"/>
    </source>
</evidence>
<dbReference type="Proteomes" id="UP001521150">
    <property type="component" value="Unassembled WGS sequence"/>
</dbReference>
<gene>
    <name evidence="1" type="ORF">LWC34_03735</name>
</gene>
<keyword evidence="2" id="KW-1185">Reference proteome</keyword>
<evidence type="ECO:0000313" key="2">
    <source>
        <dbReference type="Proteomes" id="UP001521150"/>
    </source>
</evidence>
<dbReference type="Gene3D" id="2.60.120.620">
    <property type="entry name" value="q2cbj1_9rhob like domain"/>
    <property type="match status" value="1"/>
</dbReference>
<protein>
    <submittedName>
        <fullName evidence="1">2OG-Fe(II) oxygenase</fullName>
    </submittedName>
</protein>
<proteinExistence type="predicted"/>
<dbReference type="EMBL" id="JAJVCN010000001">
    <property type="protein sequence ID" value="MCE7001946.1"/>
    <property type="molecule type" value="Genomic_DNA"/>
</dbReference>
<dbReference type="InterPro" id="IPR055091">
    <property type="entry name" value="WelO5-like"/>
</dbReference>